<dbReference type="AlphaFoldDB" id="A0A974XD84"/>
<keyword evidence="2" id="KW-1185">Reference proteome</keyword>
<accession>A0A974XD84</accession>
<evidence type="ECO:0000313" key="2">
    <source>
        <dbReference type="Proteomes" id="UP000663499"/>
    </source>
</evidence>
<reference evidence="1" key="1">
    <citation type="submission" date="2021-03" db="EMBL/GenBank/DDBJ databases">
        <title>Alkalibacter marinus sp. nov., isolated from tidal flat sediment.</title>
        <authorList>
            <person name="Namirimu T."/>
            <person name="Yang J.-A."/>
            <person name="Yang S.-H."/>
            <person name="Kim Y.-J."/>
            <person name="Kwon K.K."/>
        </authorList>
    </citation>
    <scope>NUCLEOTIDE SEQUENCE</scope>
    <source>
        <strain evidence="1">ES005</strain>
    </source>
</reference>
<gene>
    <name evidence="1" type="ORF">J0B03_07665</name>
</gene>
<protein>
    <submittedName>
        <fullName evidence="1">Uncharacterized protein</fullName>
    </submittedName>
</protein>
<sequence>MNMKKYVVVFMIAVLLPLIWGCTDSNEYFELKMETDNLSETMQNYLKDPSPNHKGSAFQVKVNDIYAVPYENGSKRITYYRYSLLIAPVTDEPIEIHSMKIQPMDKKIQDYLNGYTAVLGLGDLHEWNSLTNDMVSFVFRDVEEMIAYRWEVTFNDLGEDTLQNSEITAEELEQGIRNFEIVVEYNRKKEVIPIQNAELRSVSSDQDEVLMKRADIAKLYEKGSAYSVMEPYR</sequence>
<dbReference type="EMBL" id="CP071444">
    <property type="protein sequence ID" value="QSX07707.1"/>
    <property type="molecule type" value="Genomic_DNA"/>
</dbReference>
<evidence type="ECO:0000313" key="1">
    <source>
        <dbReference type="EMBL" id="QSX07707.1"/>
    </source>
</evidence>
<proteinExistence type="predicted"/>
<dbReference type="RefSeq" id="WP_207299049.1">
    <property type="nucleotide sequence ID" value="NZ_CP071444.1"/>
</dbReference>
<organism evidence="1 2">
    <name type="scientific">Alkalibacter rhizosphaerae</name>
    <dbReference type="NCBI Taxonomy" id="2815577"/>
    <lineage>
        <taxon>Bacteria</taxon>
        <taxon>Bacillati</taxon>
        <taxon>Bacillota</taxon>
        <taxon>Clostridia</taxon>
        <taxon>Eubacteriales</taxon>
        <taxon>Eubacteriaceae</taxon>
        <taxon>Alkalibacter</taxon>
    </lineage>
</organism>
<dbReference type="KEGG" id="alka:J0B03_07665"/>
<name>A0A974XD84_9FIRM</name>
<dbReference type="Proteomes" id="UP000663499">
    <property type="component" value="Chromosome"/>
</dbReference>